<keyword evidence="2" id="KW-1185">Reference proteome</keyword>
<evidence type="ECO:0000313" key="1">
    <source>
        <dbReference type="EMBL" id="KAL0939151.1"/>
    </source>
</evidence>
<organism evidence="1 2">
    <name type="scientific">Colletotrichum truncatum</name>
    <name type="common">Anthracnose fungus</name>
    <name type="synonym">Colletotrichum capsici</name>
    <dbReference type="NCBI Taxonomy" id="5467"/>
    <lineage>
        <taxon>Eukaryota</taxon>
        <taxon>Fungi</taxon>
        <taxon>Dikarya</taxon>
        <taxon>Ascomycota</taxon>
        <taxon>Pezizomycotina</taxon>
        <taxon>Sordariomycetes</taxon>
        <taxon>Hypocreomycetidae</taxon>
        <taxon>Glomerellales</taxon>
        <taxon>Glomerellaceae</taxon>
        <taxon>Colletotrichum</taxon>
        <taxon>Colletotrichum truncatum species complex</taxon>
    </lineage>
</organism>
<dbReference type="Proteomes" id="UP000805649">
    <property type="component" value="Unassembled WGS sequence"/>
</dbReference>
<dbReference type="EMBL" id="VUJX02000003">
    <property type="protein sequence ID" value="KAL0939151.1"/>
    <property type="molecule type" value="Genomic_DNA"/>
</dbReference>
<proteinExistence type="predicted"/>
<name>A0ACC3Z4Y0_COLTU</name>
<evidence type="ECO:0000313" key="2">
    <source>
        <dbReference type="Proteomes" id="UP000805649"/>
    </source>
</evidence>
<comment type="caution">
    <text evidence="1">The sequence shown here is derived from an EMBL/GenBank/DDBJ whole genome shotgun (WGS) entry which is preliminary data.</text>
</comment>
<gene>
    <name evidence="1" type="ORF">CTRU02_205761</name>
</gene>
<reference evidence="1 2" key="1">
    <citation type="journal article" date="2020" name="Phytopathology">
        <title>Genome Sequence Resources of Colletotrichum truncatum, C. plurivorum, C. musicola, and C. sojae: Four Species Pathogenic to Soybean (Glycine max).</title>
        <authorList>
            <person name="Rogerio F."/>
            <person name="Boufleur T.R."/>
            <person name="Ciampi-Guillardi M."/>
            <person name="Sukno S.A."/>
            <person name="Thon M.R."/>
            <person name="Massola Junior N.S."/>
            <person name="Baroncelli R."/>
        </authorList>
    </citation>
    <scope>NUCLEOTIDE SEQUENCE [LARGE SCALE GENOMIC DNA]</scope>
    <source>
        <strain evidence="1 2">CMES1059</strain>
    </source>
</reference>
<protein>
    <submittedName>
        <fullName evidence="1">Beta transducin-like protein HET-D2Y</fullName>
    </submittedName>
</protein>
<accession>A0ACC3Z4Y0</accession>
<sequence length="1255" mass="139407">MGNNSRVHGLNACPDICSGPCDTGLGGRDRSEQDSQLLADLRSTDPRDDKTRIERTKGGLLHDSYRWILDNSDFQRWRNDDQSRLLWIKGDPGKGKTMLLCGIIDELEKLPTDARLLSYFFCQATDARLNNALAVLRGIVYLLLIQRPSLATVVYEKYNVAGKELFTDANSWDALFKIFITILGEARLQNTFLVIDALDECETDPIQLLYMIVQVSSLPNVKVIVSSRNWPSIEDALTAATQKVRLCLELNSAAISVAVSKYIECKVEQLAQSKKYDIATRDAVQQHLVSNSNDTFLWVALVCQELADPKARKWHTRARLHTFPPGLDSMYKRMMGHINLSDDASLCKKILGIVSAVYKPLTLAELTSLIEFPEEFPADLESLEEVINLCGSFITIQYGTIYFVHQSAKDFLLQRASTDIHPCGIEQEHRVISTRSLQAMTKLLQRDIYNLQAPGFPIDEVKVPIPDPLAPVRYSCVHWIDHLVEGSSATGSSVNGSELVYEFLRQNYLSWIEAVTVSLMRGLSKGIFQMTRMAYLTQTQRRVTTLGGLLWDGLRFMRAHRTWIDRIARLTQTQRRVTTLGGLLWDGLRFMRAHRTWIESNPLQIYHSALLFSPKNSIIRGLFRSEEPTWVLTKPNMEADWSARLQTLESHSGTVLSMAYSNDDTLLASGSEDRTIKIWDTAAGQCLYTFEGHKDDILSVAFSKNDTQLASASSDRTVKVWDLATGQCLCTLRGHNNSVTLAAFGNPTELISASFDNTIKVWDTTTGRCLRTLEDYIDVIQIEASTKGTKIALASSEHGFTIQDMTTGKLLQTINDRLCNISREKQTIAFSDDMHLASTISGSVIKLWDTATGQCLQILEGHRSQVNSAAFSGNGDQLVSASFDHIIKVWDTSTGKCLKTIYDVTRSALVAFSGDGLQFVSTSAYGTISIWDVRAATEKDFNVLDQDITSLILSDNCSKLASTSWDCNIRLWDASTCQCLRVLEGHRMLITSAVFSGNSMQLASGSLDNNVRVWDVATGRCLHTLKGRRDGVVEVTYSNDSTQLASASSVGDVKVWNPATGECLRVIKTYNSFIRALAFSSDGSRIAWAASLGPFNEVRDVATGAFLQKLTNFPGASLIAFSGNDRQVATASDDTIALWDTTTGRRLHTLRVSGPIKSLSFLTTDSQLFTNFGIIDLDKLPMPATTDSSSLHPIDSVVHISQFQGYGIRDQTWVTKDSKDVLRLPSNYRLGAYAINRSGVAIAYSAADMAFLRFS</sequence>